<dbReference type="InterPro" id="IPR006342">
    <property type="entry name" value="FkbM_mtfrase"/>
</dbReference>
<dbReference type="NCBIfam" id="TIGR01444">
    <property type="entry name" value="fkbM_fam"/>
    <property type="match status" value="1"/>
</dbReference>
<evidence type="ECO:0000313" key="2">
    <source>
        <dbReference type="EMBL" id="TDD98396.1"/>
    </source>
</evidence>
<dbReference type="AlphaFoldDB" id="A0A4R5CH76"/>
<sequence>MILKIAIGKMKLIKNIIKKILEFRKYKSLGLSYFEFSELKKKSNKRISILFGKEIKITDSFWYLHSLNELFIDEVYKFNSNSSIPKIIDCGSNIGLSIIFFKRMYPDSEIIAFEPDNDIFNISKYNLNQFGINDVKLFPKAVWINEKPLVFAKTGSLSGHIVQEKSENTIEIQTVRLKDFLCKKIDFLKIDIEGSEYDILKDCGESLKNVDNIFVEYHSFSENPQMIGELLVILKNAGFKVYVKEAWNNMKNPYIEKKGTYFDLQLNIFGYRL</sequence>
<dbReference type="PANTHER" id="PTHR34203">
    <property type="entry name" value="METHYLTRANSFERASE, FKBM FAMILY PROTEIN"/>
    <property type="match status" value="1"/>
</dbReference>
<dbReference type="InterPro" id="IPR052514">
    <property type="entry name" value="SAM-dependent_MTase"/>
</dbReference>
<keyword evidence="2" id="KW-0808">Transferase</keyword>
<evidence type="ECO:0000313" key="3">
    <source>
        <dbReference type="Proteomes" id="UP000295479"/>
    </source>
</evidence>
<dbReference type="Pfam" id="PF05050">
    <property type="entry name" value="Methyltransf_21"/>
    <property type="match status" value="1"/>
</dbReference>
<comment type="caution">
    <text evidence="2">The sequence shown here is derived from an EMBL/GenBank/DDBJ whole genome shotgun (WGS) entry which is preliminary data.</text>
</comment>
<name>A0A4R5CH76_9FLAO</name>
<evidence type="ECO:0000259" key="1">
    <source>
        <dbReference type="Pfam" id="PF05050"/>
    </source>
</evidence>
<dbReference type="GO" id="GO:0032259">
    <property type="term" value="P:methylation"/>
    <property type="evidence" value="ECO:0007669"/>
    <property type="project" value="UniProtKB-KW"/>
</dbReference>
<dbReference type="Proteomes" id="UP000295479">
    <property type="component" value="Unassembled WGS sequence"/>
</dbReference>
<feature type="domain" description="Methyltransferase FkbM" evidence="1">
    <location>
        <begin position="89"/>
        <end position="241"/>
    </location>
</feature>
<gene>
    <name evidence="2" type="ORF">E0F76_04455</name>
</gene>
<dbReference type="PANTHER" id="PTHR34203:SF15">
    <property type="entry name" value="SLL1173 PROTEIN"/>
    <property type="match status" value="1"/>
</dbReference>
<protein>
    <submittedName>
        <fullName evidence="2">FkbM family methyltransferase</fullName>
    </submittedName>
</protein>
<dbReference type="SUPFAM" id="SSF53335">
    <property type="entry name" value="S-adenosyl-L-methionine-dependent methyltransferases"/>
    <property type="match status" value="1"/>
</dbReference>
<dbReference type="GO" id="GO:0008168">
    <property type="term" value="F:methyltransferase activity"/>
    <property type="evidence" value="ECO:0007669"/>
    <property type="project" value="UniProtKB-KW"/>
</dbReference>
<dbReference type="InterPro" id="IPR029063">
    <property type="entry name" value="SAM-dependent_MTases_sf"/>
</dbReference>
<proteinExistence type="predicted"/>
<reference evidence="2 3" key="1">
    <citation type="submission" date="2019-03" db="EMBL/GenBank/DDBJ databases">
        <title>Flavobacterium AR-3-4 sp. nov. isolated from arctic soil.</title>
        <authorList>
            <person name="Chaudhary D.K."/>
        </authorList>
    </citation>
    <scope>NUCLEOTIDE SEQUENCE [LARGE SCALE GENOMIC DNA]</scope>
    <source>
        <strain evidence="2 3">AR-3-4</strain>
    </source>
</reference>
<organism evidence="2 3">
    <name type="scientific">Flavobacterium cellulosilyticum</name>
    <dbReference type="NCBI Taxonomy" id="2541731"/>
    <lineage>
        <taxon>Bacteria</taxon>
        <taxon>Pseudomonadati</taxon>
        <taxon>Bacteroidota</taxon>
        <taxon>Flavobacteriia</taxon>
        <taxon>Flavobacteriales</taxon>
        <taxon>Flavobacteriaceae</taxon>
        <taxon>Flavobacterium</taxon>
    </lineage>
</organism>
<keyword evidence="2" id="KW-0489">Methyltransferase</keyword>
<dbReference type="Gene3D" id="3.40.50.150">
    <property type="entry name" value="Vaccinia Virus protein VP39"/>
    <property type="match status" value="1"/>
</dbReference>
<keyword evidence="3" id="KW-1185">Reference proteome</keyword>
<accession>A0A4R5CH76</accession>
<dbReference type="OrthoDB" id="9812600at2"/>
<dbReference type="EMBL" id="SMFK01000002">
    <property type="protein sequence ID" value="TDD98396.1"/>
    <property type="molecule type" value="Genomic_DNA"/>
</dbReference>